<comment type="caution">
    <text evidence="2">The sequence shown here is derived from an EMBL/GenBank/DDBJ whole genome shotgun (WGS) entry which is preliminary data.</text>
</comment>
<feature type="signal peptide" evidence="1">
    <location>
        <begin position="1"/>
        <end position="19"/>
    </location>
</feature>
<dbReference type="Proteomes" id="UP000720189">
    <property type="component" value="Unassembled WGS sequence"/>
</dbReference>
<name>A0A9P9FWV1_FUSRE</name>
<dbReference type="EMBL" id="JAGMUX010000035">
    <property type="protein sequence ID" value="KAH7207774.1"/>
    <property type="molecule type" value="Genomic_DNA"/>
</dbReference>
<organism evidence="2 3">
    <name type="scientific">Fusarium redolens</name>
    <dbReference type="NCBI Taxonomy" id="48865"/>
    <lineage>
        <taxon>Eukaryota</taxon>
        <taxon>Fungi</taxon>
        <taxon>Dikarya</taxon>
        <taxon>Ascomycota</taxon>
        <taxon>Pezizomycotina</taxon>
        <taxon>Sordariomycetes</taxon>
        <taxon>Hypocreomycetidae</taxon>
        <taxon>Hypocreales</taxon>
        <taxon>Nectriaceae</taxon>
        <taxon>Fusarium</taxon>
        <taxon>Fusarium redolens species complex</taxon>
    </lineage>
</organism>
<dbReference type="AlphaFoldDB" id="A0A9P9FWV1"/>
<evidence type="ECO:0000313" key="3">
    <source>
        <dbReference type="Proteomes" id="UP000720189"/>
    </source>
</evidence>
<accession>A0A9P9FWV1</accession>
<reference evidence="2" key="1">
    <citation type="journal article" date="2021" name="Nat. Commun.">
        <title>Genetic determinants of endophytism in the Arabidopsis root mycobiome.</title>
        <authorList>
            <person name="Mesny F."/>
            <person name="Miyauchi S."/>
            <person name="Thiergart T."/>
            <person name="Pickel B."/>
            <person name="Atanasova L."/>
            <person name="Karlsson M."/>
            <person name="Huettel B."/>
            <person name="Barry K.W."/>
            <person name="Haridas S."/>
            <person name="Chen C."/>
            <person name="Bauer D."/>
            <person name="Andreopoulos W."/>
            <person name="Pangilinan J."/>
            <person name="LaButti K."/>
            <person name="Riley R."/>
            <person name="Lipzen A."/>
            <person name="Clum A."/>
            <person name="Drula E."/>
            <person name="Henrissat B."/>
            <person name="Kohler A."/>
            <person name="Grigoriev I.V."/>
            <person name="Martin F.M."/>
            <person name="Hacquard S."/>
        </authorList>
    </citation>
    <scope>NUCLEOTIDE SEQUENCE</scope>
    <source>
        <strain evidence="2">MPI-CAGE-AT-0023</strain>
    </source>
</reference>
<dbReference type="GeneID" id="70230952"/>
<feature type="chain" id="PRO_5040208649" evidence="1">
    <location>
        <begin position="20"/>
        <end position="160"/>
    </location>
</feature>
<dbReference type="OrthoDB" id="4438755at2759"/>
<evidence type="ECO:0000256" key="1">
    <source>
        <dbReference type="SAM" id="SignalP"/>
    </source>
</evidence>
<dbReference type="RefSeq" id="XP_046041149.1">
    <property type="nucleotide sequence ID" value="XM_046200998.1"/>
</dbReference>
<keyword evidence="3" id="KW-1185">Reference proteome</keyword>
<gene>
    <name evidence="2" type="ORF">BKA55DRAFT_720620</name>
</gene>
<proteinExistence type="predicted"/>
<keyword evidence="1" id="KW-0732">Signal</keyword>
<evidence type="ECO:0000313" key="2">
    <source>
        <dbReference type="EMBL" id="KAH7207774.1"/>
    </source>
</evidence>
<sequence length="160" mass="16895">MHLLQSIYAAALLTAVSSAAPNPLGFDLGIPEQSPGTSQINDTLLGKRAPFKVAWGEQIQNGVEENKWVAWVEGDHACPGQAVFGNTAKSNICYQPFNLKGISVNFFGCSGNSNPTQIGFPYSPGGPVGGEKLSCGANGKSGKKINCSNQHDIKQHGYCQ</sequence>
<protein>
    <submittedName>
        <fullName evidence="2">Uncharacterized protein</fullName>
    </submittedName>
</protein>